<dbReference type="SUPFAM" id="SSF52540">
    <property type="entry name" value="P-loop containing nucleoside triphosphate hydrolases"/>
    <property type="match status" value="1"/>
</dbReference>
<evidence type="ECO:0000259" key="2">
    <source>
        <dbReference type="SMART" id="SM00382"/>
    </source>
</evidence>
<dbReference type="Proteomes" id="UP001620597">
    <property type="component" value="Unassembled WGS sequence"/>
</dbReference>
<proteinExistence type="predicted"/>
<comment type="caution">
    <text evidence="3">The sequence shown here is derived from an EMBL/GenBank/DDBJ whole genome shotgun (WGS) entry which is preliminary data.</text>
</comment>
<feature type="region of interest" description="Disordered" evidence="1">
    <location>
        <begin position="314"/>
        <end position="336"/>
    </location>
</feature>
<dbReference type="PIRSF" id="PIRSF002849">
    <property type="entry name" value="AAA_ATPase_chaperone_MoxR_prd"/>
    <property type="match status" value="1"/>
</dbReference>
<dbReference type="CDD" id="cd00009">
    <property type="entry name" value="AAA"/>
    <property type="match status" value="1"/>
</dbReference>
<dbReference type="Pfam" id="PF07726">
    <property type="entry name" value="AAA_3"/>
    <property type="match status" value="1"/>
</dbReference>
<protein>
    <submittedName>
        <fullName evidence="3">AAA family ATPase</fullName>
    </submittedName>
</protein>
<dbReference type="InterPro" id="IPR050764">
    <property type="entry name" value="CbbQ/NirQ/NorQ/GpvN"/>
</dbReference>
<evidence type="ECO:0000256" key="1">
    <source>
        <dbReference type="SAM" id="MobiDB-lite"/>
    </source>
</evidence>
<dbReference type="Pfam" id="PF17863">
    <property type="entry name" value="AAA_lid_2"/>
    <property type="match status" value="1"/>
</dbReference>
<gene>
    <name evidence="3" type="ORF">WG929_12925</name>
</gene>
<evidence type="ECO:0000313" key="4">
    <source>
        <dbReference type="Proteomes" id="UP001620597"/>
    </source>
</evidence>
<dbReference type="PANTHER" id="PTHR42759">
    <property type="entry name" value="MOXR FAMILY PROTEIN"/>
    <property type="match status" value="1"/>
</dbReference>
<name>A0ABW8NK12_9GAMM</name>
<dbReference type="RefSeq" id="WP_416206363.1">
    <property type="nucleotide sequence ID" value="NZ_JBBKTX010000015.1"/>
</dbReference>
<reference evidence="3 4" key="1">
    <citation type="submission" date="2024-03" db="EMBL/GenBank/DDBJ databases">
        <title>High-quality draft genome sequence of Oceanobacter sp. wDCs-4.</title>
        <authorList>
            <person name="Dong C."/>
        </authorList>
    </citation>
    <scope>NUCLEOTIDE SEQUENCE [LARGE SCALE GENOMIC DNA]</scope>
    <source>
        <strain evidence="4">wDCs-4</strain>
    </source>
</reference>
<evidence type="ECO:0000313" key="3">
    <source>
        <dbReference type="EMBL" id="MFK4753311.1"/>
    </source>
</evidence>
<dbReference type="EMBL" id="JBBKTX010000015">
    <property type="protein sequence ID" value="MFK4753311.1"/>
    <property type="molecule type" value="Genomic_DNA"/>
</dbReference>
<dbReference type="SMART" id="SM00382">
    <property type="entry name" value="AAA"/>
    <property type="match status" value="1"/>
</dbReference>
<keyword evidence="4" id="KW-1185">Reference proteome</keyword>
<sequence>MSNPVVALQQLHKNLAKVIHCQPQSLLFTLTTLLCRGHLLIEDVPGLGKTTLARALAKSVQVDMRRLQCTPDLMPSDITGVNIFNQQEQLFRLAPGPIFTNFLLADEINRATPRTQSALLEAMAEGTVSLDREIHSLPDIFMVIATQNPVEFSGTYPLPEAQLDRFFMRISLGYPTEEQELSILQGQLTGHPLDYLEAVMTEKSLLALQAHCEKIPLSEPLLGYINQLVRATREHPKVQLGASPRGALALMRAARAMALLTGKKQVTPQTVQLLVDPILSHRLIFRDPRMNQPEQRQIFWDELLAQLPVPDFATTPVKENDNAKTASRGTPTGESL</sequence>
<feature type="domain" description="AAA+ ATPase" evidence="2">
    <location>
        <begin position="35"/>
        <end position="176"/>
    </location>
</feature>
<dbReference type="Gene3D" id="1.10.8.80">
    <property type="entry name" value="Magnesium chelatase subunit I, C-Terminal domain"/>
    <property type="match status" value="1"/>
</dbReference>
<dbReference type="InterPro" id="IPR027417">
    <property type="entry name" value="P-loop_NTPase"/>
</dbReference>
<dbReference type="PANTHER" id="PTHR42759:SF5">
    <property type="entry name" value="METHANOL DEHYDROGENASE REGULATOR"/>
    <property type="match status" value="1"/>
</dbReference>
<dbReference type="InterPro" id="IPR011703">
    <property type="entry name" value="ATPase_AAA-3"/>
</dbReference>
<organism evidence="3 4">
    <name type="scientific">Oceanobacter antarcticus</name>
    <dbReference type="NCBI Taxonomy" id="3133425"/>
    <lineage>
        <taxon>Bacteria</taxon>
        <taxon>Pseudomonadati</taxon>
        <taxon>Pseudomonadota</taxon>
        <taxon>Gammaproteobacteria</taxon>
        <taxon>Oceanospirillales</taxon>
        <taxon>Oceanospirillaceae</taxon>
        <taxon>Oceanobacter</taxon>
    </lineage>
</organism>
<feature type="compositionally biased region" description="Polar residues" evidence="1">
    <location>
        <begin position="323"/>
        <end position="336"/>
    </location>
</feature>
<dbReference type="InterPro" id="IPR041628">
    <property type="entry name" value="ChlI/MoxR_AAA_lid"/>
</dbReference>
<dbReference type="InterPro" id="IPR003593">
    <property type="entry name" value="AAA+_ATPase"/>
</dbReference>
<accession>A0ABW8NK12</accession>
<dbReference type="Gene3D" id="3.40.50.300">
    <property type="entry name" value="P-loop containing nucleotide triphosphate hydrolases"/>
    <property type="match status" value="1"/>
</dbReference>